<evidence type="ECO:0000313" key="3">
    <source>
        <dbReference type="EMBL" id="OAA52967.1"/>
    </source>
</evidence>
<gene>
    <name evidence="3" type="ORF">ISF_09135</name>
</gene>
<dbReference type="GO" id="GO:0005634">
    <property type="term" value="C:nucleus"/>
    <property type="evidence" value="ECO:0007669"/>
    <property type="project" value="TreeGrafter"/>
</dbReference>
<dbReference type="Gene3D" id="1.20.1410.10">
    <property type="entry name" value="I/LWEQ domain"/>
    <property type="match status" value="1"/>
</dbReference>
<dbReference type="InterPro" id="IPR026907">
    <property type="entry name" value="GCIP-like"/>
</dbReference>
<dbReference type="GeneID" id="30025427"/>
<organism evidence="3 4">
    <name type="scientific">Cordyceps fumosorosea (strain ARSEF 2679)</name>
    <name type="common">Isaria fumosorosea</name>
    <dbReference type="NCBI Taxonomy" id="1081104"/>
    <lineage>
        <taxon>Eukaryota</taxon>
        <taxon>Fungi</taxon>
        <taxon>Dikarya</taxon>
        <taxon>Ascomycota</taxon>
        <taxon>Pezizomycotina</taxon>
        <taxon>Sordariomycetes</taxon>
        <taxon>Hypocreomycetidae</taxon>
        <taxon>Hypocreales</taxon>
        <taxon>Cordycipitaceae</taxon>
        <taxon>Cordyceps</taxon>
    </lineage>
</organism>
<dbReference type="Proteomes" id="UP000076744">
    <property type="component" value="Unassembled WGS sequence"/>
</dbReference>
<evidence type="ECO:0000256" key="1">
    <source>
        <dbReference type="SAM" id="MobiDB-lite"/>
    </source>
</evidence>
<dbReference type="PANTHER" id="PTHR15492">
    <property type="entry name" value="CYCLIN D1-BINDING PROTEIN 1"/>
    <property type="match status" value="1"/>
</dbReference>
<accession>A0A167LDT3</accession>
<dbReference type="STRING" id="1081104.A0A167LDT3"/>
<reference evidence="3 4" key="1">
    <citation type="journal article" date="2016" name="Genome Biol. Evol.">
        <title>Divergent and convergent evolution of fungal pathogenicity.</title>
        <authorList>
            <person name="Shang Y."/>
            <person name="Xiao G."/>
            <person name="Zheng P."/>
            <person name="Cen K."/>
            <person name="Zhan S."/>
            <person name="Wang C."/>
        </authorList>
    </citation>
    <scope>NUCLEOTIDE SEQUENCE [LARGE SCALE GENOMIC DNA]</scope>
    <source>
        <strain evidence="3 4">ARSEF 2679</strain>
    </source>
</reference>
<feature type="region of interest" description="Disordered" evidence="1">
    <location>
        <begin position="203"/>
        <end position="240"/>
    </location>
</feature>
<dbReference type="EMBL" id="AZHB01000042">
    <property type="protein sequence ID" value="OAA52967.1"/>
    <property type="molecule type" value="Genomic_DNA"/>
</dbReference>
<sequence length="381" mass="41536">MASSTDPAPLQQLEVAVHSAQALWHRLAASLDTIYKNPSTTPTNQHDSKPIIPLDLARDAATLVRAHTTKLGLLAVTAPFTPSAVLDVLAQLQSGPVLGLASAAEACDPALYTAFFRKELAWRCRRVLLVLADLLGTIATDGAKPPAADNEDGEGRSSLPATGKVWAACDEVLALIAGGVGGHFAKRVDEWRDSMGDVTEELKEWGEQEPEDDDDDDDDDVASDVAHESNLDTENTTSSNQAMLDELMSSGRPIPIDDPHGIRPRLDSTLRRLRLVVLLYQAINKRRFKKLPPFPLPDTVTYKTLPERLDEVARVLGGLPSSFDDLADAFYNMDPVVIDQDIDECFFAAFAAGELLSASWDGSQDEFSEWVERFKTGIKKS</sequence>
<feature type="compositionally biased region" description="Acidic residues" evidence="1">
    <location>
        <begin position="207"/>
        <end position="222"/>
    </location>
</feature>
<proteinExistence type="predicted"/>
<dbReference type="RefSeq" id="XP_018700052.1">
    <property type="nucleotide sequence ID" value="XM_018852738.1"/>
</dbReference>
<evidence type="ECO:0000313" key="4">
    <source>
        <dbReference type="Proteomes" id="UP000076744"/>
    </source>
</evidence>
<keyword evidence="4" id="KW-1185">Reference proteome</keyword>
<dbReference type="AlphaFoldDB" id="A0A167LDT3"/>
<dbReference type="Pfam" id="PF13324">
    <property type="entry name" value="GCIP_N"/>
    <property type="match status" value="1"/>
</dbReference>
<protein>
    <recommendedName>
        <fullName evidence="2">Cyclin-D1-binding protein 1-like N-terminal domain-containing protein</fullName>
    </recommendedName>
</protein>
<name>A0A167LDT3_CORFA</name>
<dbReference type="InterPro" id="IPR049317">
    <property type="entry name" value="GCIP-like_N"/>
</dbReference>
<dbReference type="OrthoDB" id="4088536at2759"/>
<evidence type="ECO:0000259" key="2">
    <source>
        <dbReference type="Pfam" id="PF13324"/>
    </source>
</evidence>
<feature type="domain" description="Cyclin-D1-binding protein 1-like N-terminal" evidence="2">
    <location>
        <begin position="59"/>
        <end position="207"/>
    </location>
</feature>
<dbReference type="PANTHER" id="PTHR15492:SF1">
    <property type="entry name" value="CYCLIN-D1-BINDING PROTEIN 1"/>
    <property type="match status" value="1"/>
</dbReference>
<comment type="caution">
    <text evidence="3">The sequence shown here is derived from an EMBL/GenBank/DDBJ whole genome shotgun (WGS) entry which is preliminary data.</text>
</comment>